<dbReference type="GO" id="GO:1902201">
    <property type="term" value="P:negative regulation of bacterial-type flagellum-dependent cell motility"/>
    <property type="evidence" value="ECO:0007669"/>
    <property type="project" value="TreeGrafter"/>
</dbReference>
<accession>A0A4Q2T2K8</accession>
<sequence>MNTGVTPKAPVPDIAAQITYAMRTMGVAPIPRNYELFYEAYIGSNPALTRELSALGSKATQEELDTLGEQYFGRHHQSRIMENVHSRIVTELDGLLGLLKQEQSSLESYNKLLGETCTRINNKSKNSAELLRSAITLLQEATGDTMAHGEKTVESVEQKSQEMAEVRKELDEYKRIANTDSLTRIANRRAFDEKLAAIYDGSFNLPLTGLVLADIDHFKKINDSYGHPVGDKILASVATVIRTNVRKDVFVSRTGGEEFAIIVDGNTPDEIMQMCERVRQALELTPFKNSRTGVNYGPITLSLGLCMANAAEDPGELYAKADIALYCAKNAGRNCSRQFEDGMKKDFTKSWLIYRR</sequence>
<dbReference type="FunFam" id="3.30.70.270:FF:000001">
    <property type="entry name" value="Diguanylate cyclase domain protein"/>
    <property type="match status" value="1"/>
</dbReference>
<comment type="caution">
    <text evidence="4">The sequence shown here is derived from an EMBL/GenBank/DDBJ whole genome shotgun (WGS) entry which is preliminary data.</text>
</comment>
<dbReference type="GO" id="GO:0005886">
    <property type="term" value="C:plasma membrane"/>
    <property type="evidence" value="ECO:0007669"/>
    <property type="project" value="TreeGrafter"/>
</dbReference>
<dbReference type="Pfam" id="PF00990">
    <property type="entry name" value="GGDEF"/>
    <property type="match status" value="1"/>
</dbReference>
<dbReference type="Gene3D" id="3.30.70.270">
    <property type="match status" value="1"/>
</dbReference>
<feature type="domain" description="GGDEF" evidence="3">
    <location>
        <begin position="206"/>
        <end position="341"/>
    </location>
</feature>
<evidence type="ECO:0000259" key="3">
    <source>
        <dbReference type="PROSITE" id="PS50887"/>
    </source>
</evidence>
<evidence type="ECO:0000313" key="5">
    <source>
        <dbReference type="Proteomes" id="UP000291088"/>
    </source>
</evidence>
<dbReference type="InterPro" id="IPR029787">
    <property type="entry name" value="Nucleotide_cyclase"/>
</dbReference>
<name>A0A4Q2T2K8_9HYPH</name>
<dbReference type="EMBL" id="SDVB01000238">
    <property type="protein sequence ID" value="RYC12211.1"/>
    <property type="molecule type" value="Genomic_DNA"/>
</dbReference>
<comment type="catalytic activity">
    <reaction evidence="2">
        <text>2 GTP = 3',3'-c-di-GMP + 2 diphosphate</text>
        <dbReference type="Rhea" id="RHEA:24898"/>
        <dbReference type="ChEBI" id="CHEBI:33019"/>
        <dbReference type="ChEBI" id="CHEBI:37565"/>
        <dbReference type="ChEBI" id="CHEBI:58805"/>
        <dbReference type="EC" id="2.7.7.65"/>
    </reaction>
</comment>
<dbReference type="PANTHER" id="PTHR45138:SF9">
    <property type="entry name" value="DIGUANYLATE CYCLASE DGCM-RELATED"/>
    <property type="match status" value="1"/>
</dbReference>
<dbReference type="SMART" id="SM00267">
    <property type="entry name" value="GGDEF"/>
    <property type="match status" value="1"/>
</dbReference>
<dbReference type="InterPro" id="IPR050469">
    <property type="entry name" value="Diguanylate_Cyclase"/>
</dbReference>
<proteinExistence type="predicted"/>
<gene>
    <name evidence="4" type="ORF">EUU22_14260</name>
</gene>
<dbReference type="InterPro" id="IPR000160">
    <property type="entry name" value="GGDEF_dom"/>
</dbReference>
<dbReference type="EC" id="2.7.7.65" evidence="1"/>
<dbReference type="OrthoDB" id="9812260at2"/>
<dbReference type="GO" id="GO:0043709">
    <property type="term" value="P:cell adhesion involved in single-species biofilm formation"/>
    <property type="evidence" value="ECO:0007669"/>
    <property type="project" value="TreeGrafter"/>
</dbReference>
<dbReference type="NCBIfam" id="TIGR00254">
    <property type="entry name" value="GGDEF"/>
    <property type="match status" value="1"/>
</dbReference>
<dbReference type="Proteomes" id="UP000291088">
    <property type="component" value="Unassembled WGS sequence"/>
</dbReference>
<dbReference type="SUPFAM" id="SSF55073">
    <property type="entry name" value="Nucleotide cyclase"/>
    <property type="match status" value="1"/>
</dbReference>
<dbReference type="GO" id="GO:0052621">
    <property type="term" value="F:diguanylate cyclase activity"/>
    <property type="evidence" value="ECO:0007669"/>
    <property type="project" value="UniProtKB-EC"/>
</dbReference>
<dbReference type="PANTHER" id="PTHR45138">
    <property type="entry name" value="REGULATORY COMPONENTS OF SENSORY TRANSDUCTION SYSTEM"/>
    <property type="match status" value="1"/>
</dbReference>
<dbReference type="CDD" id="cd01949">
    <property type="entry name" value="GGDEF"/>
    <property type="match status" value="1"/>
</dbReference>
<dbReference type="AlphaFoldDB" id="A0A4Q2T2K8"/>
<dbReference type="InterPro" id="IPR043128">
    <property type="entry name" value="Rev_trsase/Diguanyl_cyclase"/>
</dbReference>
<evidence type="ECO:0000256" key="2">
    <source>
        <dbReference type="ARBA" id="ARBA00034247"/>
    </source>
</evidence>
<keyword evidence="5" id="KW-1185">Reference proteome</keyword>
<dbReference type="RefSeq" id="WP_129332638.1">
    <property type="nucleotide sequence ID" value="NZ_SDVB01000238.1"/>
</dbReference>
<evidence type="ECO:0000313" key="4">
    <source>
        <dbReference type="EMBL" id="RYC12211.1"/>
    </source>
</evidence>
<dbReference type="PROSITE" id="PS50887">
    <property type="entry name" value="GGDEF"/>
    <property type="match status" value="1"/>
</dbReference>
<protein>
    <recommendedName>
        <fullName evidence="1">diguanylate cyclase</fullName>
        <ecNumber evidence="1">2.7.7.65</ecNumber>
    </recommendedName>
</protein>
<organism evidence="4 5">
    <name type="scientific">Ciceribacter ferrooxidans</name>
    <dbReference type="NCBI Taxonomy" id="2509717"/>
    <lineage>
        <taxon>Bacteria</taxon>
        <taxon>Pseudomonadati</taxon>
        <taxon>Pseudomonadota</taxon>
        <taxon>Alphaproteobacteria</taxon>
        <taxon>Hyphomicrobiales</taxon>
        <taxon>Rhizobiaceae</taxon>
        <taxon>Ciceribacter</taxon>
    </lineage>
</organism>
<evidence type="ECO:0000256" key="1">
    <source>
        <dbReference type="ARBA" id="ARBA00012528"/>
    </source>
</evidence>
<reference evidence="4 5" key="1">
    <citation type="submission" date="2019-01" db="EMBL/GenBank/DDBJ databases">
        <authorList>
            <person name="Deng T."/>
        </authorList>
    </citation>
    <scope>NUCLEOTIDE SEQUENCE [LARGE SCALE GENOMIC DNA]</scope>
    <source>
        <strain evidence="4 5">F8825</strain>
    </source>
</reference>